<dbReference type="WBParaSite" id="ACRNAN_scaffold357.g14476.t1">
    <property type="protein sequence ID" value="ACRNAN_scaffold357.g14476.t1"/>
    <property type="gene ID" value="ACRNAN_scaffold357.g14476"/>
</dbReference>
<evidence type="ECO:0000256" key="1">
    <source>
        <dbReference type="SAM" id="SignalP"/>
    </source>
</evidence>
<evidence type="ECO:0000313" key="2">
    <source>
        <dbReference type="Proteomes" id="UP000887540"/>
    </source>
</evidence>
<reference evidence="3" key="1">
    <citation type="submission" date="2022-11" db="UniProtKB">
        <authorList>
            <consortium name="WormBaseParasite"/>
        </authorList>
    </citation>
    <scope>IDENTIFICATION</scope>
</reference>
<organism evidence="2 3">
    <name type="scientific">Acrobeloides nanus</name>
    <dbReference type="NCBI Taxonomy" id="290746"/>
    <lineage>
        <taxon>Eukaryota</taxon>
        <taxon>Metazoa</taxon>
        <taxon>Ecdysozoa</taxon>
        <taxon>Nematoda</taxon>
        <taxon>Chromadorea</taxon>
        <taxon>Rhabditida</taxon>
        <taxon>Tylenchina</taxon>
        <taxon>Cephalobomorpha</taxon>
        <taxon>Cephaloboidea</taxon>
        <taxon>Cephalobidae</taxon>
        <taxon>Acrobeloides</taxon>
    </lineage>
</organism>
<dbReference type="Proteomes" id="UP000887540">
    <property type="component" value="Unplaced"/>
</dbReference>
<feature type="chain" id="PRO_5037632359" evidence="1">
    <location>
        <begin position="22"/>
        <end position="127"/>
    </location>
</feature>
<feature type="signal peptide" evidence="1">
    <location>
        <begin position="1"/>
        <end position="21"/>
    </location>
</feature>
<keyword evidence="1" id="KW-0732">Signal</keyword>
<keyword evidence="2" id="KW-1185">Reference proteome</keyword>
<protein>
    <submittedName>
        <fullName evidence="3">Uncharacterized protein</fullName>
    </submittedName>
</protein>
<evidence type="ECO:0000313" key="3">
    <source>
        <dbReference type="WBParaSite" id="ACRNAN_scaffold357.g14476.t1"/>
    </source>
</evidence>
<sequence>MKNSTFLVVLVVIICYKMAVALKKDCYEPGKCYDCGFGGQVCDETTCKCVNPDQLQNHTYCPECRADKCFDCELMAGGYCDCNTCQCAVKKEKRTHCPECYGRDKCFDCGFYPPSTCDCDTCRCIKK</sequence>
<dbReference type="AlphaFoldDB" id="A0A914DSH0"/>
<proteinExistence type="predicted"/>
<name>A0A914DSH0_9BILA</name>
<accession>A0A914DSH0</accession>